<proteinExistence type="predicted"/>
<dbReference type="PANTHER" id="PTHR33112">
    <property type="entry name" value="DOMAIN PROTEIN, PUTATIVE-RELATED"/>
    <property type="match status" value="1"/>
</dbReference>
<dbReference type="PANTHER" id="PTHR33112:SF10">
    <property type="entry name" value="TOL"/>
    <property type="match status" value="1"/>
</dbReference>
<comment type="caution">
    <text evidence="2">The sequence shown here is derived from an EMBL/GenBank/DDBJ whole genome shotgun (WGS) entry which is preliminary data.</text>
</comment>
<gene>
    <name evidence="2" type="ORF">AYL99_01465</name>
</gene>
<name>A0A179A273_9EURO</name>
<dbReference type="Proteomes" id="UP000078343">
    <property type="component" value="Unassembled WGS sequence"/>
</dbReference>
<dbReference type="InterPro" id="IPR010730">
    <property type="entry name" value="HET"/>
</dbReference>
<evidence type="ECO:0000313" key="3">
    <source>
        <dbReference type="Proteomes" id="UP000078343"/>
    </source>
</evidence>
<dbReference type="EMBL" id="LVYI01000001">
    <property type="protein sequence ID" value="OAP65493.1"/>
    <property type="molecule type" value="Genomic_DNA"/>
</dbReference>
<dbReference type="STRING" id="1367422.A0A179A273"/>
<keyword evidence="3" id="KW-1185">Reference proteome</keyword>
<dbReference type="AlphaFoldDB" id="A0A179A273"/>
<accession>A0A179A273</accession>
<evidence type="ECO:0000259" key="1">
    <source>
        <dbReference type="Pfam" id="PF06985"/>
    </source>
</evidence>
<sequence>MVCKVCHGMLFSHTGRRASGSQLELSFWHHQTAENVKGAADADCYICRVIDEKLGDLDISPPVGPDRNWYLCALLQRFPRYGGVYRLDIELEQSKATKTTIASFVLKQNDAAMPSHLQNTPRSPITSDAGVFDLAREWVEVCERTHDKCRNAFNTEWYPTRLIDLRAMPEPEKEMVRLVSQKDAEKQDDQPPFEGRYVTLSHRWGRGEIPKLRQHNRSQFQTAIPLSSLSTTFQQAIQCARELGVRWIWIDALCIIQGDEQDWLFESAQMDKVYAFSYCNISATAAMDGSGGLFNQRDPQRKWFDTVSLETQYLSGDQPKVVECTISDLLFWDEYVDNAPVNTRSWVFQERLLAPRVLHWCKDQIAFECRELDRAECRPEGLPHLQMKAGLLIDQARLKAMDRETGRRLRELRLAASHSAFRSSGLKWMVEAVDPKLYLYEVWKRMVEVYTKMKLTDERDRLIALSGIARMMTRILRLDGSEDQYLAGMWQNYLASQLLWYVNDDEEEGTTLQPLQNTRPQRYRAPSFSWASVETSRGVTFPETTDEGILVEVQVVRLTYRTEDDMFGILTDGYLVLKGVLRRIELTDAEQDRYSSTSTRGMTQWQWYSPTSTFLAVTVVSLSILLTLLTLRILTWPRHKLLITLLLASSLPGPLHCLTQGLYRHKHQEPEREDLPVRYSWRLMHKGEPIGNSHSIVYLDSPASEPSVFGPDAQVFCLPVSQDDRYLNCLLVQATDGDHGIRYKRVGLTKILNLFDEDVEAIKEPPTSKKDKALGRYYWGPNARFRGESHICII</sequence>
<protein>
    <recommendedName>
        <fullName evidence="1">Heterokaryon incompatibility domain-containing protein</fullName>
    </recommendedName>
</protein>
<evidence type="ECO:0000313" key="2">
    <source>
        <dbReference type="EMBL" id="OAP65493.1"/>
    </source>
</evidence>
<organism evidence="2 3">
    <name type="scientific">Fonsecaea erecta</name>
    <dbReference type="NCBI Taxonomy" id="1367422"/>
    <lineage>
        <taxon>Eukaryota</taxon>
        <taxon>Fungi</taxon>
        <taxon>Dikarya</taxon>
        <taxon>Ascomycota</taxon>
        <taxon>Pezizomycotina</taxon>
        <taxon>Eurotiomycetes</taxon>
        <taxon>Chaetothyriomycetidae</taxon>
        <taxon>Chaetothyriales</taxon>
        <taxon>Herpotrichiellaceae</taxon>
        <taxon>Fonsecaea</taxon>
    </lineage>
</organism>
<feature type="domain" description="Heterokaryon incompatibility" evidence="1">
    <location>
        <begin position="197"/>
        <end position="350"/>
    </location>
</feature>
<dbReference type="Pfam" id="PF06985">
    <property type="entry name" value="HET"/>
    <property type="match status" value="1"/>
</dbReference>
<dbReference type="GeneID" id="30005635"/>
<dbReference type="OrthoDB" id="5125733at2759"/>
<dbReference type="RefSeq" id="XP_018698860.1">
    <property type="nucleotide sequence ID" value="XM_018832981.1"/>
</dbReference>
<reference evidence="2 3" key="1">
    <citation type="submission" date="2016-04" db="EMBL/GenBank/DDBJ databases">
        <title>Draft genome of Fonsecaea erecta CBS 125763.</title>
        <authorList>
            <person name="Weiss V.A."/>
            <person name="Vicente V.A."/>
            <person name="Raittz R.T."/>
            <person name="Moreno L.F."/>
            <person name="De Souza E.M."/>
            <person name="Pedrosa F.O."/>
            <person name="Steffens M.B."/>
            <person name="Faoro H."/>
            <person name="Tadra-Sfeir M.Z."/>
            <person name="Najafzadeh M.J."/>
            <person name="Felipe M.S."/>
            <person name="Teixeira M."/>
            <person name="Sun J."/>
            <person name="Xi L."/>
            <person name="Gomes R."/>
            <person name="De Azevedo C.M."/>
            <person name="Salgado C.G."/>
            <person name="Da Silva M.B."/>
            <person name="Nascimento M.F."/>
            <person name="Queiroz-Telles F."/>
            <person name="Attili D.S."/>
            <person name="Gorbushina A."/>
        </authorList>
    </citation>
    <scope>NUCLEOTIDE SEQUENCE [LARGE SCALE GENOMIC DNA]</scope>
    <source>
        <strain evidence="2 3">CBS 125763</strain>
    </source>
</reference>